<keyword evidence="5 7" id="KW-0067">ATP-binding</keyword>
<dbReference type="InterPro" id="IPR036784">
    <property type="entry name" value="AK/P_DHK_N_sf"/>
</dbReference>
<evidence type="ECO:0000256" key="5">
    <source>
        <dbReference type="ARBA" id="ARBA00022840"/>
    </source>
</evidence>
<dbReference type="InterPro" id="IPR039028">
    <property type="entry name" value="BCKD/PDK"/>
</dbReference>
<gene>
    <name evidence="9" type="primary">PKP2_1</name>
    <name evidence="9" type="ORF">IWQ60_006732</name>
</gene>
<evidence type="ECO:0000256" key="2">
    <source>
        <dbReference type="ARBA" id="ARBA00022679"/>
    </source>
</evidence>
<evidence type="ECO:0000313" key="9">
    <source>
        <dbReference type="EMBL" id="KAJ1921489.1"/>
    </source>
</evidence>
<evidence type="ECO:0000256" key="7">
    <source>
        <dbReference type="RuleBase" id="RU366032"/>
    </source>
</evidence>
<dbReference type="SUPFAM" id="SSF55874">
    <property type="entry name" value="ATPase domain of HSP90 chaperone/DNA topoisomerase II/histidine kinase"/>
    <property type="match status" value="1"/>
</dbReference>
<dbReference type="Pfam" id="PF02518">
    <property type="entry name" value="HATPase_c"/>
    <property type="match status" value="1"/>
</dbReference>
<keyword evidence="2 7" id="KW-0808">Transferase</keyword>
<protein>
    <recommendedName>
        <fullName evidence="7">Protein-serine/threonine kinase</fullName>
        <ecNumber evidence="7">2.7.11.-</ecNumber>
    </recommendedName>
</protein>
<dbReference type="InterPro" id="IPR003594">
    <property type="entry name" value="HATPase_dom"/>
</dbReference>
<keyword evidence="4 7" id="KW-0418">Kinase</keyword>
<dbReference type="PANTHER" id="PTHR11947">
    <property type="entry name" value="PYRUVATE DEHYDROGENASE KINASE"/>
    <property type="match status" value="1"/>
</dbReference>
<evidence type="ECO:0000256" key="1">
    <source>
        <dbReference type="ARBA" id="ARBA00006155"/>
    </source>
</evidence>
<name>A0A9W8A2E9_9FUNG</name>
<proteinExistence type="inferred from homology"/>
<dbReference type="Gene3D" id="3.30.565.10">
    <property type="entry name" value="Histidine kinase-like ATPase, C-terminal domain"/>
    <property type="match status" value="1"/>
</dbReference>
<evidence type="ECO:0000256" key="4">
    <source>
        <dbReference type="ARBA" id="ARBA00022777"/>
    </source>
</evidence>
<reference evidence="9" key="1">
    <citation type="submission" date="2022-07" db="EMBL/GenBank/DDBJ databases">
        <title>Phylogenomic reconstructions and comparative analyses of Kickxellomycotina fungi.</title>
        <authorList>
            <person name="Reynolds N.K."/>
            <person name="Stajich J.E."/>
            <person name="Barry K."/>
            <person name="Grigoriev I.V."/>
            <person name="Crous P."/>
            <person name="Smith M.E."/>
        </authorList>
    </citation>
    <scope>NUCLEOTIDE SEQUENCE</scope>
    <source>
        <strain evidence="9">RSA 861</strain>
    </source>
</reference>
<dbReference type="InterPro" id="IPR036890">
    <property type="entry name" value="HATPase_C_sf"/>
</dbReference>
<comment type="similarity">
    <text evidence="1 7">Belongs to the PDK/BCKDK protein kinase family.</text>
</comment>
<dbReference type="SMART" id="SM00387">
    <property type="entry name" value="HATPase_c"/>
    <property type="match status" value="1"/>
</dbReference>
<dbReference type="Proteomes" id="UP001150569">
    <property type="component" value="Unassembled WGS sequence"/>
</dbReference>
<dbReference type="OrthoDB" id="407390at2759"/>
<dbReference type="GO" id="GO:0005524">
    <property type="term" value="F:ATP binding"/>
    <property type="evidence" value="ECO:0007669"/>
    <property type="project" value="UniProtKB-UniRule"/>
</dbReference>
<keyword evidence="6 7" id="KW-0496">Mitochondrion</keyword>
<dbReference type="PANTHER" id="PTHR11947:SF25">
    <property type="entry name" value="[PYRUVATE DEHYDROGENASE (ACETYL-TRANSFERRING)] KINASE 2, MITOCHONDRIAL"/>
    <property type="match status" value="1"/>
</dbReference>
<organism evidence="9 10">
    <name type="scientific">Tieghemiomyces parasiticus</name>
    <dbReference type="NCBI Taxonomy" id="78921"/>
    <lineage>
        <taxon>Eukaryota</taxon>
        <taxon>Fungi</taxon>
        <taxon>Fungi incertae sedis</taxon>
        <taxon>Zoopagomycota</taxon>
        <taxon>Kickxellomycotina</taxon>
        <taxon>Dimargaritomycetes</taxon>
        <taxon>Dimargaritales</taxon>
        <taxon>Dimargaritaceae</taxon>
        <taxon>Tieghemiomyces</taxon>
    </lineage>
</organism>
<evidence type="ECO:0000313" key="10">
    <source>
        <dbReference type="Proteomes" id="UP001150569"/>
    </source>
</evidence>
<dbReference type="Gene3D" id="1.20.140.20">
    <property type="entry name" value="Alpha-ketoacid/pyruvate dehydrogenase kinase, N-terminal domain"/>
    <property type="match status" value="1"/>
</dbReference>
<evidence type="ECO:0000259" key="8">
    <source>
        <dbReference type="SMART" id="SM00387"/>
    </source>
</evidence>
<dbReference type="Pfam" id="PF10436">
    <property type="entry name" value="BCDHK_Adom3"/>
    <property type="match status" value="1"/>
</dbReference>
<feature type="domain" description="Histidine kinase/HSP90-like ATPase" evidence="8">
    <location>
        <begin position="303"/>
        <end position="461"/>
    </location>
</feature>
<dbReference type="SUPFAM" id="SSF69012">
    <property type="entry name" value="alpha-ketoacid dehydrogenase kinase, N-terminal domain"/>
    <property type="match status" value="1"/>
</dbReference>
<comment type="caution">
    <text evidence="9">The sequence shown here is derived from an EMBL/GenBank/DDBJ whole genome shotgun (WGS) entry which is preliminary data.</text>
</comment>
<dbReference type="InterPro" id="IPR018955">
    <property type="entry name" value="BCDHK/PDK_N"/>
</dbReference>
<dbReference type="GO" id="GO:0005759">
    <property type="term" value="C:mitochondrial matrix"/>
    <property type="evidence" value="ECO:0007669"/>
    <property type="project" value="UniProtKB-SubCell"/>
</dbReference>
<dbReference type="GO" id="GO:0010906">
    <property type="term" value="P:regulation of glucose metabolic process"/>
    <property type="evidence" value="ECO:0007669"/>
    <property type="project" value="TreeGrafter"/>
</dbReference>
<evidence type="ECO:0000256" key="3">
    <source>
        <dbReference type="ARBA" id="ARBA00022741"/>
    </source>
</evidence>
<keyword evidence="3 7" id="KW-0547">Nucleotide-binding</keyword>
<dbReference type="EC" id="2.7.11.-" evidence="7"/>
<comment type="subcellular location">
    <subcellularLocation>
        <location evidence="7">Mitochondrion matrix</location>
    </subcellularLocation>
</comment>
<accession>A0A9W8A2E9</accession>
<sequence length="528" mass="59213">MLALTTHRAGRSVLRMVPSRPAPVCAWSFAHHHHGPPTVAAVHVHRRWTHPQFYRNHNLDPYLVQPSRKITLRQLVVFGRHVTEERLLLSANYVRTELPIRLARRIRDFQHLPFIVGANPYLAEVYDLYWQAFEDFRRFPEIKTLEDNHRFVEGLRARLRDHLVVIPKLAIGINECAEHMTRRTTNHFMNVVLRSRISRRVLAEQHIALTQHYELVNGLGGRWPTADEDENLEGFQGEYDAECTTTLSPQSSSAVGIVHTNCSALDIVERCSARCRSAFRQAYDTRTTPSILVGGSLGTQFTYIPDHIEYVIYELLKNAMRTVMDSHAHIVSASTAGTTEGSGSRATAGPNPYPPIQVTLCEGPATLVFRISDQGGGVPETAREHIWDFGHGKRGELANLYQISRMAAKLNDPMQSTSPLTHFGIGLPMSRVYVNYWGGRIEIHTMDGFGTDVYVHIPKLGNQHEHIETADVPADQQQASISTTAGQAAEPSATPALVWPSTPYVAPKIPTVKASTKVDNRVRRTMEA</sequence>
<dbReference type="GO" id="GO:0004740">
    <property type="term" value="F:pyruvate dehydrogenase (acetyl-transferring) kinase activity"/>
    <property type="evidence" value="ECO:0007669"/>
    <property type="project" value="TreeGrafter"/>
</dbReference>
<evidence type="ECO:0000256" key="6">
    <source>
        <dbReference type="ARBA" id="ARBA00023128"/>
    </source>
</evidence>
<dbReference type="EMBL" id="JANBPT010000416">
    <property type="protein sequence ID" value="KAJ1921489.1"/>
    <property type="molecule type" value="Genomic_DNA"/>
</dbReference>
<dbReference type="AlphaFoldDB" id="A0A9W8A2E9"/>
<keyword evidence="10" id="KW-1185">Reference proteome</keyword>